<accession>A0AAD9VXT8</accession>
<dbReference type="PROSITE" id="PS51015">
    <property type="entry name" value="YDG"/>
    <property type="match status" value="1"/>
</dbReference>
<dbReference type="GO" id="GO:0044027">
    <property type="term" value="P:negative regulation of gene expression via chromosomal CpG island methylation"/>
    <property type="evidence" value="ECO:0007669"/>
    <property type="project" value="TreeGrafter"/>
</dbReference>
<evidence type="ECO:0000313" key="6">
    <source>
        <dbReference type="Proteomes" id="UP001265746"/>
    </source>
</evidence>
<name>A0AAD9VXT8_PHOAM</name>
<dbReference type="Proteomes" id="UP001265746">
    <property type="component" value="Unassembled WGS sequence"/>
</dbReference>
<dbReference type="GO" id="GO:0005634">
    <property type="term" value="C:nucleus"/>
    <property type="evidence" value="ECO:0007669"/>
    <property type="project" value="UniProtKB-SubCell"/>
</dbReference>
<dbReference type="InterPro" id="IPR036987">
    <property type="entry name" value="SRA-YDG_sf"/>
</dbReference>
<evidence type="ECO:0000313" key="5">
    <source>
        <dbReference type="EMBL" id="KAK2598395.1"/>
    </source>
</evidence>
<organism evidence="5 6">
    <name type="scientific">Phomopsis amygdali</name>
    <name type="common">Fusicoccum amygdali</name>
    <dbReference type="NCBI Taxonomy" id="1214568"/>
    <lineage>
        <taxon>Eukaryota</taxon>
        <taxon>Fungi</taxon>
        <taxon>Dikarya</taxon>
        <taxon>Ascomycota</taxon>
        <taxon>Pezizomycotina</taxon>
        <taxon>Sordariomycetes</taxon>
        <taxon>Sordariomycetidae</taxon>
        <taxon>Diaporthales</taxon>
        <taxon>Diaporthaceae</taxon>
        <taxon>Diaporthe</taxon>
    </lineage>
</organism>
<feature type="region of interest" description="Disordered" evidence="3">
    <location>
        <begin position="306"/>
        <end position="328"/>
    </location>
</feature>
<evidence type="ECO:0000256" key="1">
    <source>
        <dbReference type="ARBA" id="ARBA00023242"/>
    </source>
</evidence>
<evidence type="ECO:0000256" key="2">
    <source>
        <dbReference type="PROSITE-ProRule" id="PRU00358"/>
    </source>
</evidence>
<dbReference type="InterPro" id="IPR003105">
    <property type="entry name" value="SRA_YDG"/>
</dbReference>
<protein>
    <recommendedName>
        <fullName evidence="4">YDG domain-containing protein</fullName>
    </recommendedName>
</protein>
<dbReference type="GO" id="GO:0016567">
    <property type="term" value="P:protein ubiquitination"/>
    <property type="evidence" value="ECO:0007669"/>
    <property type="project" value="TreeGrafter"/>
</dbReference>
<reference evidence="5" key="1">
    <citation type="submission" date="2023-06" db="EMBL/GenBank/DDBJ databases">
        <authorList>
            <person name="Noh H."/>
        </authorList>
    </citation>
    <scope>NUCLEOTIDE SEQUENCE</scope>
    <source>
        <strain evidence="5">DUCC20226</strain>
    </source>
</reference>
<dbReference type="GO" id="GO:0061630">
    <property type="term" value="F:ubiquitin protein ligase activity"/>
    <property type="evidence" value="ECO:0007669"/>
    <property type="project" value="TreeGrafter"/>
</dbReference>
<dbReference type="SUPFAM" id="SSF88697">
    <property type="entry name" value="PUA domain-like"/>
    <property type="match status" value="1"/>
</dbReference>
<comment type="subcellular location">
    <subcellularLocation>
        <location evidence="2">Nucleus</location>
    </subcellularLocation>
</comment>
<evidence type="ECO:0000256" key="3">
    <source>
        <dbReference type="SAM" id="MobiDB-lite"/>
    </source>
</evidence>
<evidence type="ECO:0000259" key="4">
    <source>
        <dbReference type="PROSITE" id="PS51015"/>
    </source>
</evidence>
<dbReference type="EMBL" id="JAUJFL010000008">
    <property type="protein sequence ID" value="KAK2598395.1"/>
    <property type="molecule type" value="Genomic_DNA"/>
</dbReference>
<keyword evidence="6" id="KW-1185">Reference proteome</keyword>
<dbReference type="PANTHER" id="PTHR14140:SF27">
    <property type="entry name" value="OS04G0289800 PROTEIN"/>
    <property type="match status" value="1"/>
</dbReference>
<dbReference type="PANTHER" id="PTHR14140">
    <property type="entry name" value="E3 UBIQUITIN-PROTEIN LIGASE UHRF-RELATED"/>
    <property type="match status" value="1"/>
</dbReference>
<dbReference type="AlphaFoldDB" id="A0AAD9VXT8"/>
<dbReference type="Pfam" id="PF02182">
    <property type="entry name" value="SAD_SRA"/>
    <property type="match status" value="1"/>
</dbReference>
<dbReference type="InterPro" id="IPR015947">
    <property type="entry name" value="PUA-like_sf"/>
</dbReference>
<gene>
    <name evidence="5" type="ORF">N8I77_011815</name>
</gene>
<comment type="caution">
    <text evidence="5">The sequence shown here is derived from an EMBL/GenBank/DDBJ whole genome shotgun (WGS) entry which is preliminary data.</text>
</comment>
<dbReference type="Gene3D" id="2.30.280.10">
    <property type="entry name" value="SRA-YDG"/>
    <property type="match status" value="1"/>
</dbReference>
<sequence length="382" mass="43897">MRHISLHISHRGFGRNEVMARNPAVAASRLRHPDDTRMPEDVLVPPSDPRRLARWVKTQNWVVRRLIEEYRTSRGNSISGRSRQDLAFARKQFFPYLRFDIRMTPDIKRYSKLDESLRNIAREDYGFPRDFVAFAELLYQKFESERWGSGTATTPRASLTGREPPVDHPIWGLDAIMHGAVMFNTGKKVEYGFDNRYMHEKRDAKVYDHNGLSPGDWFPLNIIARFQGAHAGMQAGISGDRDRGAYSIVVSGQYEEDKDEGEVLYYSGESAEKNENPHEIIRRAANDSLLESLRNGRPVRVLRSATKGERQRHYAPSCGISEEPERGSGRGLQKIKRWVLADLDLCSSPWERNPSCLHMVLQRVCLGSKRMKEEDNPKKQKA</sequence>
<keyword evidence="1 2" id="KW-0539">Nucleus</keyword>
<dbReference type="InterPro" id="IPR045134">
    <property type="entry name" value="UHRF1/2-like"/>
</dbReference>
<feature type="domain" description="YDG" evidence="4">
    <location>
        <begin position="207"/>
        <end position="363"/>
    </location>
</feature>
<proteinExistence type="predicted"/>
<dbReference type="SMART" id="SM00466">
    <property type="entry name" value="SRA"/>
    <property type="match status" value="1"/>
</dbReference>